<sequence>MNTISTFSDLWSFAYNLLISFVLFTPLYFFLNAIYHLRLSPLSSIPGPWYAAISDFWLFSHALRLQQCKTIHSLFARYGPVVRIGPNKVAFCDLSVTKNVYIAQKFDKSDYYKSLLTNNNDHAMTTLPHSEHLVRKRGYIPHYVPAHINLFQPQVHDSACDLVEMLELAGGKKSFECLNLFRHLMVDIMSMTVCGFRHGALRNLSMGIEDPLSMAVYDFPKRGVMRSVVPVWAWNLICKIPSKRWKRLCDSDRIMAEFVSARLYELRSQITAGKIQDDDEQMSLLQRLLKYRPNVASREPMSDQDIISEGMGHTIAGVDTTSATLAYILWEVSRRPDIQQRLHAELDQAMPNSRAIPDISILYRLPFLTAVVKEALRVYGAAPSLLERVVPVSTNAMNDSFDLLGYGLPPGTVVGTQSWSSHRDSIVFPSPDTFLPDRWLETHTDPSQLILMHQHLMPFGAGSRLCGGQNLAHLAIRVVIATVIRNFDIVSPPETNDSSMSIKDAFVIFPASMRCNLKFIPRQD</sequence>
<keyword evidence="4 9" id="KW-0349">Heme</keyword>
<dbReference type="PANTHER" id="PTHR24305:SF166">
    <property type="entry name" value="CYTOCHROME P450 12A4, MITOCHONDRIAL-RELATED"/>
    <property type="match status" value="1"/>
</dbReference>
<evidence type="ECO:0000256" key="10">
    <source>
        <dbReference type="SAM" id="Phobius"/>
    </source>
</evidence>
<evidence type="ECO:0000256" key="4">
    <source>
        <dbReference type="ARBA" id="ARBA00022617"/>
    </source>
</evidence>
<proteinExistence type="inferred from homology"/>
<gene>
    <name evidence="11" type="ORF">BJ322DRAFT_1084283</name>
</gene>
<keyword evidence="10" id="KW-1133">Transmembrane helix</keyword>
<accession>A0A9P6H620</accession>
<dbReference type="PRINTS" id="PR00465">
    <property type="entry name" value="EP450IV"/>
</dbReference>
<comment type="similarity">
    <text evidence="3">Belongs to the cytochrome P450 family.</text>
</comment>
<keyword evidence="6" id="KW-0560">Oxidoreductase</keyword>
<keyword evidence="10" id="KW-0472">Membrane</keyword>
<dbReference type="AlphaFoldDB" id="A0A9P6H620"/>
<keyword evidence="10" id="KW-0812">Transmembrane</keyword>
<evidence type="ECO:0000256" key="8">
    <source>
        <dbReference type="ARBA" id="ARBA00023033"/>
    </source>
</evidence>
<keyword evidence="12" id="KW-1185">Reference proteome</keyword>
<protein>
    <submittedName>
        <fullName evidence="11">Cytochrome P450</fullName>
    </submittedName>
</protein>
<comment type="cofactor">
    <cofactor evidence="1 9">
        <name>heme</name>
        <dbReference type="ChEBI" id="CHEBI:30413"/>
    </cofactor>
</comment>
<keyword evidence="7 9" id="KW-0408">Iron</keyword>
<feature type="transmembrane region" description="Helical" evidence="10">
    <location>
        <begin position="12"/>
        <end position="31"/>
    </location>
</feature>
<evidence type="ECO:0000313" key="11">
    <source>
        <dbReference type="EMBL" id="KAF9780037.1"/>
    </source>
</evidence>
<keyword evidence="8" id="KW-0503">Monooxygenase</keyword>
<organism evidence="11 12">
    <name type="scientific">Thelephora terrestris</name>
    <dbReference type="NCBI Taxonomy" id="56493"/>
    <lineage>
        <taxon>Eukaryota</taxon>
        <taxon>Fungi</taxon>
        <taxon>Dikarya</taxon>
        <taxon>Basidiomycota</taxon>
        <taxon>Agaricomycotina</taxon>
        <taxon>Agaricomycetes</taxon>
        <taxon>Thelephorales</taxon>
        <taxon>Thelephoraceae</taxon>
        <taxon>Thelephora</taxon>
    </lineage>
</organism>
<dbReference type="InterPro" id="IPR002403">
    <property type="entry name" value="Cyt_P450_E_grp-IV"/>
</dbReference>
<dbReference type="EMBL" id="WIUZ02000017">
    <property type="protein sequence ID" value="KAF9780037.1"/>
    <property type="molecule type" value="Genomic_DNA"/>
</dbReference>
<evidence type="ECO:0000256" key="6">
    <source>
        <dbReference type="ARBA" id="ARBA00023002"/>
    </source>
</evidence>
<comment type="pathway">
    <text evidence="2">Secondary metabolite biosynthesis.</text>
</comment>
<dbReference type="InterPro" id="IPR036396">
    <property type="entry name" value="Cyt_P450_sf"/>
</dbReference>
<dbReference type="SUPFAM" id="SSF48264">
    <property type="entry name" value="Cytochrome P450"/>
    <property type="match status" value="1"/>
</dbReference>
<dbReference type="GO" id="GO:0020037">
    <property type="term" value="F:heme binding"/>
    <property type="evidence" value="ECO:0007669"/>
    <property type="project" value="InterPro"/>
</dbReference>
<dbReference type="InterPro" id="IPR050121">
    <property type="entry name" value="Cytochrome_P450_monoxygenase"/>
</dbReference>
<feature type="binding site" description="axial binding residue" evidence="9">
    <location>
        <position position="466"/>
    </location>
    <ligand>
        <name>heme</name>
        <dbReference type="ChEBI" id="CHEBI:30413"/>
    </ligand>
    <ligandPart>
        <name>Fe</name>
        <dbReference type="ChEBI" id="CHEBI:18248"/>
    </ligandPart>
</feature>
<reference evidence="11" key="1">
    <citation type="journal article" date="2020" name="Nat. Commun.">
        <title>Large-scale genome sequencing of mycorrhizal fungi provides insights into the early evolution of symbiotic traits.</title>
        <authorList>
            <person name="Miyauchi S."/>
            <person name="Kiss E."/>
            <person name="Kuo A."/>
            <person name="Drula E."/>
            <person name="Kohler A."/>
            <person name="Sanchez-Garcia M."/>
            <person name="Morin E."/>
            <person name="Andreopoulos B."/>
            <person name="Barry K.W."/>
            <person name="Bonito G."/>
            <person name="Buee M."/>
            <person name="Carver A."/>
            <person name="Chen C."/>
            <person name="Cichocki N."/>
            <person name="Clum A."/>
            <person name="Culley D."/>
            <person name="Crous P.W."/>
            <person name="Fauchery L."/>
            <person name="Girlanda M."/>
            <person name="Hayes R.D."/>
            <person name="Keri Z."/>
            <person name="LaButti K."/>
            <person name="Lipzen A."/>
            <person name="Lombard V."/>
            <person name="Magnuson J."/>
            <person name="Maillard F."/>
            <person name="Murat C."/>
            <person name="Nolan M."/>
            <person name="Ohm R.A."/>
            <person name="Pangilinan J."/>
            <person name="Pereira M.F."/>
            <person name="Perotto S."/>
            <person name="Peter M."/>
            <person name="Pfister S."/>
            <person name="Riley R."/>
            <person name="Sitrit Y."/>
            <person name="Stielow J.B."/>
            <person name="Szollosi G."/>
            <person name="Zifcakova L."/>
            <person name="Stursova M."/>
            <person name="Spatafora J.W."/>
            <person name="Tedersoo L."/>
            <person name="Vaario L.M."/>
            <person name="Yamada A."/>
            <person name="Yan M."/>
            <person name="Wang P."/>
            <person name="Xu J."/>
            <person name="Bruns T."/>
            <person name="Baldrian P."/>
            <person name="Vilgalys R."/>
            <person name="Dunand C."/>
            <person name="Henrissat B."/>
            <person name="Grigoriev I.V."/>
            <person name="Hibbett D."/>
            <person name="Nagy L.G."/>
            <person name="Martin F.M."/>
        </authorList>
    </citation>
    <scope>NUCLEOTIDE SEQUENCE</scope>
    <source>
        <strain evidence="11">UH-Tt-Lm1</strain>
    </source>
</reference>
<dbReference type="GO" id="GO:0016705">
    <property type="term" value="F:oxidoreductase activity, acting on paired donors, with incorporation or reduction of molecular oxygen"/>
    <property type="evidence" value="ECO:0007669"/>
    <property type="project" value="InterPro"/>
</dbReference>
<dbReference type="GO" id="GO:0004497">
    <property type="term" value="F:monooxygenase activity"/>
    <property type="evidence" value="ECO:0007669"/>
    <property type="project" value="UniProtKB-KW"/>
</dbReference>
<dbReference type="GO" id="GO:0005506">
    <property type="term" value="F:iron ion binding"/>
    <property type="evidence" value="ECO:0007669"/>
    <property type="project" value="InterPro"/>
</dbReference>
<evidence type="ECO:0000256" key="7">
    <source>
        <dbReference type="ARBA" id="ARBA00023004"/>
    </source>
</evidence>
<evidence type="ECO:0000256" key="3">
    <source>
        <dbReference type="ARBA" id="ARBA00010617"/>
    </source>
</evidence>
<dbReference type="Pfam" id="PF00067">
    <property type="entry name" value="p450"/>
    <property type="match status" value="1"/>
</dbReference>
<name>A0A9P6H620_9AGAM</name>
<evidence type="ECO:0000256" key="9">
    <source>
        <dbReference type="PIRSR" id="PIRSR602403-1"/>
    </source>
</evidence>
<evidence type="ECO:0000256" key="1">
    <source>
        <dbReference type="ARBA" id="ARBA00001971"/>
    </source>
</evidence>
<keyword evidence="5 9" id="KW-0479">Metal-binding</keyword>
<evidence type="ECO:0000313" key="12">
    <source>
        <dbReference type="Proteomes" id="UP000736335"/>
    </source>
</evidence>
<evidence type="ECO:0000256" key="2">
    <source>
        <dbReference type="ARBA" id="ARBA00005179"/>
    </source>
</evidence>
<dbReference type="InterPro" id="IPR001128">
    <property type="entry name" value="Cyt_P450"/>
</dbReference>
<comment type="caution">
    <text evidence="11">The sequence shown here is derived from an EMBL/GenBank/DDBJ whole genome shotgun (WGS) entry which is preliminary data.</text>
</comment>
<dbReference type="OrthoDB" id="3945418at2759"/>
<dbReference type="Proteomes" id="UP000736335">
    <property type="component" value="Unassembled WGS sequence"/>
</dbReference>
<dbReference type="PANTHER" id="PTHR24305">
    <property type="entry name" value="CYTOCHROME P450"/>
    <property type="match status" value="1"/>
</dbReference>
<reference evidence="11" key="2">
    <citation type="submission" date="2020-11" db="EMBL/GenBank/DDBJ databases">
        <authorList>
            <consortium name="DOE Joint Genome Institute"/>
            <person name="Kuo A."/>
            <person name="Miyauchi S."/>
            <person name="Kiss E."/>
            <person name="Drula E."/>
            <person name="Kohler A."/>
            <person name="Sanchez-Garcia M."/>
            <person name="Andreopoulos B."/>
            <person name="Barry K.W."/>
            <person name="Bonito G."/>
            <person name="Buee M."/>
            <person name="Carver A."/>
            <person name="Chen C."/>
            <person name="Cichocki N."/>
            <person name="Clum A."/>
            <person name="Culley D."/>
            <person name="Crous P.W."/>
            <person name="Fauchery L."/>
            <person name="Girlanda M."/>
            <person name="Hayes R."/>
            <person name="Keri Z."/>
            <person name="Labutti K."/>
            <person name="Lipzen A."/>
            <person name="Lombard V."/>
            <person name="Magnuson J."/>
            <person name="Maillard F."/>
            <person name="Morin E."/>
            <person name="Murat C."/>
            <person name="Nolan M."/>
            <person name="Ohm R."/>
            <person name="Pangilinan J."/>
            <person name="Pereira M."/>
            <person name="Perotto S."/>
            <person name="Peter M."/>
            <person name="Riley R."/>
            <person name="Sitrit Y."/>
            <person name="Stielow B."/>
            <person name="Szollosi G."/>
            <person name="Zifcakova L."/>
            <person name="Stursova M."/>
            <person name="Spatafora J.W."/>
            <person name="Tedersoo L."/>
            <person name="Vaario L.-M."/>
            <person name="Yamada A."/>
            <person name="Yan M."/>
            <person name="Wang P."/>
            <person name="Xu J."/>
            <person name="Bruns T."/>
            <person name="Baldrian P."/>
            <person name="Vilgalys R."/>
            <person name="Henrissat B."/>
            <person name="Grigoriev I.V."/>
            <person name="Hibbett D."/>
            <person name="Nagy L.G."/>
            <person name="Martin F.M."/>
        </authorList>
    </citation>
    <scope>NUCLEOTIDE SEQUENCE</scope>
    <source>
        <strain evidence="11">UH-Tt-Lm1</strain>
    </source>
</reference>
<dbReference type="Gene3D" id="1.10.630.10">
    <property type="entry name" value="Cytochrome P450"/>
    <property type="match status" value="1"/>
</dbReference>
<dbReference type="PRINTS" id="PR00385">
    <property type="entry name" value="P450"/>
</dbReference>
<evidence type="ECO:0000256" key="5">
    <source>
        <dbReference type="ARBA" id="ARBA00022723"/>
    </source>
</evidence>